<dbReference type="KEGG" id="cyj:Cyan7822_6428"/>
<gene>
    <name evidence="1" type="ordered locus">Cyan7822_6428</name>
</gene>
<evidence type="ECO:0000313" key="2">
    <source>
        <dbReference type="Proteomes" id="UP000008206"/>
    </source>
</evidence>
<geneLocation type="plasmid" evidence="1 2">
    <name>Cy782202</name>
</geneLocation>
<accession>E0UMN2</accession>
<keyword evidence="1" id="KW-0614">Plasmid</keyword>
<dbReference type="RefSeq" id="WP_013334958.1">
    <property type="nucleotide sequence ID" value="NC_014534.1"/>
</dbReference>
<reference evidence="2" key="1">
    <citation type="journal article" date="2011" name="MBio">
        <title>Novel metabolic attributes of the genus Cyanothece, comprising a group of unicellular nitrogen-fixing Cyanobacteria.</title>
        <authorList>
            <person name="Bandyopadhyay A."/>
            <person name="Elvitigala T."/>
            <person name="Welsh E."/>
            <person name="Stockel J."/>
            <person name="Liberton M."/>
            <person name="Min H."/>
            <person name="Sherman L.A."/>
            <person name="Pakrasi H.B."/>
        </authorList>
    </citation>
    <scope>NUCLEOTIDE SEQUENCE [LARGE SCALE GENOMIC DNA]</scope>
    <source>
        <strain evidence="2">PCC 7822</strain>
        <plasmid evidence="2">Cy782202</plasmid>
    </source>
</reference>
<protein>
    <submittedName>
        <fullName evidence="1">Uncharacterized protein</fullName>
    </submittedName>
</protein>
<name>E0UMN2_GLOV7</name>
<dbReference type="Proteomes" id="UP000008206">
    <property type="component" value="Plasmid Cy782202"/>
</dbReference>
<keyword evidence="2" id="KW-1185">Reference proteome</keyword>
<proteinExistence type="predicted"/>
<dbReference type="EMBL" id="CP002200">
    <property type="protein sequence ID" value="ADN18212.1"/>
    <property type="molecule type" value="Genomic_DNA"/>
</dbReference>
<dbReference type="AlphaFoldDB" id="E0UMN2"/>
<evidence type="ECO:0000313" key="1">
    <source>
        <dbReference type="EMBL" id="ADN18212.1"/>
    </source>
</evidence>
<sequence length="121" mass="13964">MLISQLPTWIQDYRDRFPNTISLVADAWERLPIEAISPDSTIEVFFADEREVPDYGLVRGKPFFNPMALPDNDERLVVVIVDGYTSFVQISDTVLLDKMQGLDFPDSVTRPFEFYNWLAKS</sequence>
<dbReference type="HOGENOM" id="CLU_2034196_0_0_3"/>
<organism evidence="1 2">
    <name type="scientific">Gloeothece verrucosa (strain PCC 7822)</name>
    <name type="common">Cyanothece sp. (strain PCC 7822)</name>
    <dbReference type="NCBI Taxonomy" id="497965"/>
    <lineage>
        <taxon>Bacteria</taxon>
        <taxon>Bacillati</taxon>
        <taxon>Cyanobacteriota</taxon>
        <taxon>Cyanophyceae</taxon>
        <taxon>Oscillatoriophycideae</taxon>
        <taxon>Chroococcales</taxon>
        <taxon>Aphanothecaceae</taxon>
        <taxon>Gloeothece</taxon>
        <taxon>Gloeothece verrucosa</taxon>
    </lineage>
</organism>